<dbReference type="Gene3D" id="3.90.850.10">
    <property type="entry name" value="Fumarylacetoacetase-like, C-terminal domain"/>
    <property type="match status" value="1"/>
</dbReference>
<dbReference type="SUPFAM" id="SSF56529">
    <property type="entry name" value="FAH"/>
    <property type="match status" value="1"/>
</dbReference>
<keyword evidence="1" id="KW-0456">Lyase</keyword>
<dbReference type="EC" id="4.2.1.80" evidence="1"/>
<keyword evidence="2" id="KW-1185">Reference proteome</keyword>
<evidence type="ECO:0000313" key="1">
    <source>
        <dbReference type="EMBL" id="RDC59110.1"/>
    </source>
</evidence>
<dbReference type="PANTHER" id="PTHR30143">
    <property type="entry name" value="ACID HYDRATASE"/>
    <property type="match status" value="1"/>
</dbReference>
<dbReference type="EMBL" id="QBKA01000002">
    <property type="protein sequence ID" value="RDC59110.1"/>
    <property type="molecule type" value="Genomic_DNA"/>
</dbReference>
<protein>
    <submittedName>
        <fullName evidence="1">2-oxopent-4-enoate hydratase</fullName>
        <ecNumber evidence="1">4.2.1.80</ecNumber>
    </submittedName>
</protein>
<evidence type="ECO:0000313" key="2">
    <source>
        <dbReference type="Proteomes" id="UP000253727"/>
    </source>
</evidence>
<dbReference type="GO" id="GO:0008684">
    <property type="term" value="F:2-oxopent-4-enoate hydratase activity"/>
    <property type="evidence" value="ECO:0007669"/>
    <property type="project" value="UniProtKB-EC"/>
</dbReference>
<organism evidence="1 2">
    <name type="scientific">Alteripontixanthobacter maritimus</name>
    <dbReference type="NCBI Taxonomy" id="2161824"/>
    <lineage>
        <taxon>Bacteria</taxon>
        <taxon>Pseudomonadati</taxon>
        <taxon>Pseudomonadota</taxon>
        <taxon>Alphaproteobacteria</taxon>
        <taxon>Sphingomonadales</taxon>
        <taxon>Erythrobacteraceae</taxon>
        <taxon>Alteripontixanthobacter</taxon>
    </lineage>
</organism>
<dbReference type="InterPro" id="IPR036663">
    <property type="entry name" value="Fumarylacetoacetase_C_sf"/>
</dbReference>
<comment type="caution">
    <text evidence="1">The sequence shown here is derived from an EMBL/GenBank/DDBJ whole genome shotgun (WGS) entry which is preliminary data.</text>
</comment>
<accession>A0A369Q3S8</accession>
<dbReference type="InterPro" id="IPR050772">
    <property type="entry name" value="Hydratase-Decarb/MhpD_sf"/>
</dbReference>
<dbReference type="AlphaFoldDB" id="A0A369Q3S8"/>
<reference evidence="1 2" key="1">
    <citation type="submission" date="2018-04" db="EMBL/GenBank/DDBJ databases">
        <title>Altererythrobacter sp. HME9302 genome sequencing and assembly.</title>
        <authorList>
            <person name="Kang H."/>
            <person name="Kim H."/>
            <person name="Joh K."/>
        </authorList>
    </citation>
    <scope>NUCLEOTIDE SEQUENCE [LARGE SCALE GENOMIC DNA]</scope>
    <source>
        <strain evidence="1 2">HME9302</strain>
    </source>
</reference>
<gene>
    <name evidence="1" type="primary">mhpD</name>
    <name evidence="1" type="ORF">HME9302_00295</name>
</gene>
<dbReference type="GO" id="GO:0005737">
    <property type="term" value="C:cytoplasm"/>
    <property type="evidence" value="ECO:0007669"/>
    <property type="project" value="TreeGrafter"/>
</dbReference>
<name>A0A369Q3S8_9SPHN</name>
<proteinExistence type="predicted"/>
<dbReference type="PANTHER" id="PTHR30143:SF0">
    <property type="entry name" value="2-KETO-4-PENTENOATE HYDRATASE"/>
    <property type="match status" value="1"/>
</dbReference>
<sequence>MRALPGFPGELPATLDEAYDVQDASRAKWPDRVAGWKVGGVPRAFLSRFDAKWLCGPIFEQSVVQVDSNKRAQMPVFTSGFAAIEPEFVLRMGETGDDDRLFIGAEIASSPVPDINDYGPIAVICDFGNNRGLLIGDEITDWRDYDQPVRVDTVIDGRSVGTKELAKLQTGVATAREFLTDHAARRGFALPEGTYISCGAITGVHEALAGAQSAIDFGALGQLELELVPAADTR</sequence>
<dbReference type="Proteomes" id="UP000253727">
    <property type="component" value="Unassembled WGS sequence"/>
</dbReference>